<comment type="similarity">
    <text evidence="3">Belongs to the SPCS3 family.</text>
</comment>
<evidence type="ECO:0000256" key="4">
    <source>
        <dbReference type="ARBA" id="ARBA00022692"/>
    </source>
</evidence>
<dbReference type="PANTHER" id="PTHR12804">
    <property type="entry name" value="MICROSOMAL SIGNAL PEPTIDASE 23 KD SUBUNIT SPC22/23"/>
    <property type="match status" value="1"/>
</dbReference>
<reference evidence="14" key="1">
    <citation type="submission" date="2020-06" db="EMBL/GenBank/DDBJ databases">
        <authorList>
            <person name="Li T."/>
            <person name="Hu X."/>
            <person name="Zhang T."/>
            <person name="Song X."/>
            <person name="Zhang H."/>
            <person name="Dai N."/>
            <person name="Sheng W."/>
            <person name="Hou X."/>
            <person name="Wei L."/>
        </authorList>
    </citation>
    <scope>NUCLEOTIDE SEQUENCE</scope>
    <source>
        <strain evidence="14">KEN1</strain>
        <tissue evidence="14">Leaf</tissue>
    </source>
</reference>
<proteinExistence type="inferred from homology"/>
<dbReference type="InterPro" id="IPR007653">
    <property type="entry name" value="SPC3"/>
</dbReference>
<gene>
    <name evidence="14" type="ORF">Slati_0306800</name>
</gene>
<protein>
    <recommendedName>
        <fullName evidence="10">Signal peptidase complex subunit 3</fullName>
    </recommendedName>
</protein>
<evidence type="ECO:0000256" key="2">
    <source>
        <dbReference type="ARBA" id="ARBA00007447"/>
    </source>
</evidence>
<keyword evidence="7" id="KW-0735">Signal-anchor</keyword>
<dbReference type="SUPFAM" id="SSF50630">
    <property type="entry name" value="Acid proteases"/>
    <property type="match status" value="1"/>
</dbReference>
<evidence type="ECO:0000256" key="5">
    <source>
        <dbReference type="ARBA" id="ARBA00022729"/>
    </source>
</evidence>
<accession>A0AAW2YEB1</accession>
<evidence type="ECO:0000256" key="3">
    <source>
        <dbReference type="ARBA" id="ARBA00009289"/>
    </source>
</evidence>
<dbReference type="Pfam" id="PF14543">
    <property type="entry name" value="TAXi_N"/>
    <property type="match status" value="1"/>
</dbReference>
<dbReference type="EMBL" id="JACGWN010000001">
    <property type="protein sequence ID" value="KAL0464192.1"/>
    <property type="molecule type" value="Genomic_DNA"/>
</dbReference>
<keyword evidence="4" id="KW-0812">Transmembrane</keyword>
<comment type="similarity">
    <text evidence="2">Belongs to the peptidase A1 family.</text>
</comment>
<comment type="caution">
    <text evidence="14">The sequence shown here is derived from an EMBL/GenBank/DDBJ whole genome shotgun (WGS) entry which is preliminary data.</text>
</comment>
<keyword evidence="9" id="KW-0472">Membrane</keyword>
<evidence type="ECO:0000256" key="1">
    <source>
        <dbReference type="ARBA" id="ARBA00004648"/>
    </source>
</evidence>
<organism evidence="14">
    <name type="scientific">Sesamum latifolium</name>
    <dbReference type="NCBI Taxonomy" id="2727402"/>
    <lineage>
        <taxon>Eukaryota</taxon>
        <taxon>Viridiplantae</taxon>
        <taxon>Streptophyta</taxon>
        <taxon>Embryophyta</taxon>
        <taxon>Tracheophyta</taxon>
        <taxon>Spermatophyta</taxon>
        <taxon>Magnoliopsida</taxon>
        <taxon>eudicotyledons</taxon>
        <taxon>Gunneridae</taxon>
        <taxon>Pentapetalae</taxon>
        <taxon>asterids</taxon>
        <taxon>lamiids</taxon>
        <taxon>Lamiales</taxon>
        <taxon>Pedaliaceae</taxon>
        <taxon>Sesamum</taxon>
    </lineage>
</organism>
<dbReference type="InterPro" id="IPR032799">
    <property type="entry name" value="TAXi_C"/>
</dbReference>
<dbReference type="InterPro" id="IPR032861">
    <property type="entry name" value="TAXi_N"/>
</dbReference>
<evidence type="ECO:0000256" key="11">
    <source>
        <dbReference type="SAM" id="SignalP"/>
    </source>
</evidence>
<dbReference type="GO" id="GO:0005787">
    <property type="term" value="C:signal peptidase complex"/>
    <property type="evidence" value="ECO:0007669"/>
    <property type="project" value="InterPro"/>
</dbReference>
<feature type="chain" id="PRO_5043385712" description="Signal peptidase complex subunit 3" evidence="11">
    <location>
        <begin position="23"/>
        <end position="571"/>
    </location>
</feature>
<dbReference type="Gene3D" id="2.40.70.10">
    <property type="entry name" value="Acid Proteases"/>
    <property type="match status" value="2"/>
</dbReference>
<comment type="subcellular location">
    <subcellularLocation>
        <location evidence="1">Endoplasmic reticulum membrane</location>
        <topology evidence="1">Single-pass type II membrane protein</topology>
    </subcellularLocation>
</comment>
<keyword evidence="5 11" id="KW-0732">Signal</keyword>
<dbReference type="Pfam" id="PF14541">
    <property type="entry name" value="TAXi_C"/>
    <property type="match status" value="1"/>
</dbReference>
<sequence length="571" mass="63435">MASIFTVFLPLIFLALITITSGTPNVRAPFKPNSLILPVRKDPATNLHVTSLRKRTPSVLVPLLLDLNSRFLWVACDQNYSSSTYHAPFCHFTQCDRAGVHYCHKCRLSSARPGCHNNTCGVLVTNPFTYKQTISEIALDVVSIQAIDQASNRSQLATVPHFLFACAPSSLLQGPYPQAVQGVAGLGHTSVALPLQLASNFGFRPQFSLCLSYLHDGRWRGLFRKPSVHSTAKNSDLHPSNHRGFGGTQISTTTPYTVLAHSVFKTFTEFFAEQLAGVPQVEAVPPFGLCFDANILPPTRVGTPNIDFVMQNKNVTWTFLGVDSLVRVRRNVSCLAVVDGGSDPGAAITIGAYQLEGNFVHFDLLRSRVGFYPSRLSQLFRCSNFNFTGARLALEVEATESRALLLCRSWRANAFLTFAITILALMCAMASLSDNFNSPSPTSQVQVLNINWFQKKPDGDDEVSLTLNISANLQSLFTWNTKQVFVFLAAEYETPKNSLNQVSLWDGIIPSKEHAQFWIHTTNKYRFIDQGSNLRGKNFNLTLHWHVMPKTGKMFADKIVMSGYRLPEAYR</sequence>
<evidence type="ECO:0000313" key="14">
    <source>
        <dbReference type="EMBL" id="KAL0464192.1"/>
    </source>
</evidence>
<evidence type="ECO:0000256" key="10">
    <source>
        <dbReference type="ARBA" id="ARBA00029556"/>
    </source>
</evidence>
<keyword evidence="8" id="KW-1133">Transmembrane helix</keyword>
<dbReference type="Pfam" id="PF04573">
    <property type="entry name" value="SPC22"/>
    <property type="match status" value="1"/>
</dbReference>
<dbReference type="GO" id="GO:0006465">
    <property type="term" value="P:signal peptide processing"/>
    <property type="evidence" value="ECO:0007669"/>
    <property type="project" value="InterPro"/>
</dbReference>
<feature type="domain" description="Xylanase inhibitor C-terminal" evidence="12">
    <location>
        <begin position="239"/>
        <end position="371"/>
    </location>
</feature>
<evidence type="ECO:0000259" key="13">
    <source>
        <dbReference type="Pfam" id="PF14543"/>
    </source>
</evidence>
<feature type="signal peptide" evidence="11">
    <location>
        <begin position="1"/>
        <end position="22"/>
    </location>
</feature>
<evidence type="ECO:0000256" key="9">
    <source>
        <dbReference type="ARBA" id="ARBA00023136"/>
    </source>
</evidence>
<dbReference type="GO" id="GO:0045047">
    <property type="term" value="P:protein targeting to ER"/>
    <property type="evidence" value="ECO:0007669"/>
    <property type="project" value="TreeGrafter"/>
</dbReference>
<keyword evidence="6" id="KW-0256">Endoplasmic reticulum</keyword>
<reference evidence="14" key="2">
    <citation type="journal article" date="2024" name="Plant">
        <title>Genomic evolution and insights into agronomic trait innovations of Sesamum species.</title>
        <authorList>
            <person name="Miao H."/>
            <person name="Wang L."/>
            <person name="Qu L."/>
            <person name="Liu H."/>
            <person name="Sun Y."/>
            <person name="Le M."/>
            <person name="Wang Q."/>
            <person name="Wei S."/>
            <person name="Zheng Y."/>
            <person name="Lin W."/>
            <person name="Duan Y."/>
            <person name="Cao H."/>
            <person name="Xiong S."/>
            <person name="Wang X."/>
            <person name="Wei L."/>
            <person name="Li C."/>
            <person name="Ma Q."/>
            <person name="Ju M."/>
            <person name="Zhao R."/>
            <person name="Li G."/>
            <person name="Mu C."/>
            <person name="Tian Q."/>
            <person name="Mei H."/>
            <person name="Zhang T."/>
            <person name="Gao T."/>
            <person name="Zhang H."/>
        </authorList>
    </citation>
    <scope>NUCLEOTIDE SEQUENCE</scope>
    <source>
        <strain evidence="14">KEN1</strain>
    </source>
</reference>
<name>A0AAW2YEB1_9LAMI</name>
<dbReference type="AlphaFoldDB" id="A0AAW2YEB1"/>
<feature type="domain" description="Xylanase inhibitor N-terminal" evidence="13">
    <location>
        <begin position="49"/>
        <end position="212"/>
    </location>
</feature>
<dbReference type="FunFam" id="2.40.70.10:FF:000045">
    <property type="entry name" value="Basic 7S globulin"/>
    <property type="match status" value="1"/>
</dbReference>
<evidence type="ECO:0000256" key="7">
    <source>
        <dbReference type="ARBA" id="ARBA00022968"/>
    </source>
</evidence>
<dbReference type="InterPro" id="IPR021109">
    <property type="entry name" value="Peptidase_aspartic_dom_sf"/>
</dbReference>
<evidence type="ECO:0000256" key="6">
    <source>
        <dbReference type="ARBA" id="ARBA00022824"/>
    </source>
</evidence>
<dbReference type="PANTHER" id="PTHR12804:SF0">
    <property type="entry name" value="SIGNAL PEPTIDASE COMPLEX SUBUNIT 3"/>
    <property type="match status" value="1"/>
</dbReference>
<evidence type="ECO:0000256" key="8">
    <source>
        <dbReference type="ARBA" id="ARBA00022989"/>
    </source>
</evidence>
<evidence type="ECO:0000259" key="12">
    <source>
        <dbReference type="Pfam" id="PF14541"/>
    </source>
</evidence>